<sequence>MPATEMDVYKNDMKDEAVLDIILERQHEDQVARSGLPEEEAFWMPLEELCGIVNIRSKASLETGKIRITFEGLSRVYTRRLSETKLNKIDTYVAKYKFLSQQYEIEDFQNSIESSTGIFIYSARFSFTISRWALTKGLGVPQQCLDLPPSFCAGQTLVSGDDEYAQPNITYHLVVSGTAKTMNDLRTLSLTRRKEFMLRIPTEIRPPLKTHDFRTNDSFNDGTSAYNFVASNVARQHDRSPSCPIRLQDQVICIGEQSHSSNTWSVAQMPKRAEVTTQVSLAPEEGANRNSIKSQSTADSHSDYSEAWQATFNLPLTVPGHLLPTFCSAIASRQYSLITRIHVDGIRIDRFVLEVPLQITFSPVESLQAAERVSTPEGYEGNFAPNRPHAFTIWSP</sequence>
<dbReference type="AlphaFoldDB" id="A0A0D2DKS8"/>
<dbReference type="VEuPathDB" id="FungiDB:PV06_06474"/>
<dbReference type="RefSeq" id="XP_016263201.1">
    <property type="nucleotide sequence ID" value="XM_016407597.1"/>
</dbReference>
<evidence type="ECO:0000256" key="1">
    <source>
        <dbReference type="SAM" id="MobiDB-lite"/>
    </source>
</evidence>
<protein>
    <recommendedName>
        <fullName evidence="4">Arrestin-like N-terminal domain-containing protein</fullName>
    </recommendedName>
</protein>
<feature type="compositionally biased region" description="Polar residues" evidence="1">
    <location>
        <begin position="288"/>
        <end position="298"/>
    </location>
</feature>
<name>A0A0D2DKS8_9EURO</name>
<dbReference type="Gene3D" id="2.60.40.640">
    <property type="match status" value="1"/>
</dbReference>
<keyword evidence="3" id="KW-1185">Reference proteome</keyword>
<evidence type="ECO:0008006" key="4">
    <source>
        <dbReference type="Google" id="ProtNLM"/>
    </source>
</evidence>
<proteinExistence type="predicted"/>
<dbReference type="HOGENOM" id="CLU_571112_0_0_1"/>
<accession>A0A0D2DKS8</accession>
<evidence type="ECO:0000313" key="3">
    <source>
        <dbReference type="Proteomes" id="UP000053342"/>
    </source>
</evidence>
<dbReference type="EMBL" id="KN847336">
    <property type="protein sequence ID" value="KIW42985.1"/>
    <property type="molecule type" value="Genomic_DNA"/>
</dbReference>
<evidence type="ECO:0000313" key="2">
    <source>
        <dbReference type="EMBL" id="KIW42985.1"/>
    </source>
</evidence>
<dbReference type="Proteomes" id="UP000053342">
    <property type="component" value="Unassembled WGS sequence"/>
</dbReference>
<dbReference type="OrthoDB" id="2283785at2759"/>
<organism evidence="2 3">
    <name type="scientific">Exophiala oligosperma</name>
    <dbReference type="NCBI Taxonomy" id="215243"/>
    <lineage>
        <taxon>Eukaryota</taxon>
        <taxon>Fungi</taxon>
        <taxon>Dikarya</taxon>
        <taxon>Ascomycota</taxon>
        <taxon>Pezizomycotina</taxon>
        <taxon>Eurotiomycetes</taxon>
        <taxon>Chaetothyriomycetidae</taxon>
        <taxon>Chaetothyriales</taxon>
        <taxon>Herpotrichiellaceae</taxon>
        <taxon>Exophiala</taxon>
    </lineage>
</organism>
<reference evidence="2 3" key="1">
    <citation type="submission" date="2015-01" db="EMBL/GenBank/DDBJ databases">
        <title>The Genome Sequence of Exophiala oligosperma CBS72588.</title>
        <authorList>
            <consortium name="The Broad Institute Genomics Platform"/>
            <person name="Cuomo C."/>
            <person name="de Hoog S."/>
            <person name="Gorbushina A."/>
            <person name="Stielow B."/>
            <person name="Teixiera M."/>
            <person name="Abouelleil A."/>
            <person name="Chapman S.B."/>
            <person name="Priest M."/>
            <person name="Young S.K."/>
            <person name="Wortman J."/>
            <person name="Nusbaum C."/>
            <person name="Birren B."/>
        </authorList>
    </citation>
    <scope>NUCLEOTIDE SEQUENCE [LARGE SCALE GENOMIC DNA]</scope>
    <source>
        <strain evidence="2 3">CBS 72588</strain>
    </source>
</reference>
<gene>
    <name evidence="2" type="ORF">PV06_06474</name>
</gene>
<feature type="region of interest" description="Disordered" evidence="1">
    <location>
        <begin position="279"/>
        <end position="298"/>
    </location>
</feature>
<dbReference type="InterPro" id="IPR014752">
    <property type="entry name" value="Arrestin-like_C"/>
</dbReference>
<dbReference type="GeneID" id="27358548"/>